<dbReference type="FunFam" id="3.40.50.10490:FF:000001">
    <property type="entry name" value="Glutamine--fructose-6-phosphate aminotransferase [isomerizing]"/>
    <property type="match status" value="1"/>
</dbReference>
<dbReference type="GO" id="GO:0005829">
    <property type="term" value="C:cytosol"/>
    <property type="evidence" value="ECO:0007669"/>
    <property type="project" value="TreeGrafter"/>
</dbReference>
<dbReference type="InterPro" id="IPR017932">
    <property type="entry name" value="GATase_2_dom"/>
</dbReference>
<dbReference type="NCBIfam" id="TIGR01135">
    <property type="entry name" value="glmS"/>
    <property type="match status" value="1"/>
</dbReference>
<dbReference type="CDD" id="cd05009">
    <property type="entry name" value="SIS_GlmS_GlmD_2"/>
    <property type="match status" value="1"/>
</dbReference>
<dbReference type="GO" id="GO:0006047">
    <property type="term" value="P:UDP-N-acetylglucosamine metabolic process"/>
    <property type="evidence" value="ECO:0007669"/>
    <property type="project" value="TreeGrafter"/>
</dbReference>
<keyword evidence="8" id="KW-0677">Repeat</keyword>
<feature type="domain" description="Glutamine amidotransferase type-2" evidence="11">
    <location>
        <begin position="2"/>
        <end position="221"/>
    </location>
</feature>
<dbReference type="RefSeq" id="WP_136151274.1">
    <property type="nucleotide sequence ID" value="NZ_CP038810.1"/>
</dbReference>
<dbReference type="PROSITE" id="PS51464">
    <property type="entry name" value="SIS"/>
    <property type="match status" value="2"/>
</dbReference>
<dbReference type="KEGG" id="fsn:GS03_00793"/>
<feature type="domain" description="SIS" evidence="12">
    <location>
        <begin position="292"/>
        <end position="431"/>
    </location>
</feature>
<comment type="catalytic activity">
    <reaction evidence="1 10">
        <text>D-fructose 6-phosphate + L-glutamine = D-glucosamine 6-phosphate + L-glutamate</text>
        <dbReference type="Rhea" id="RHEA:13237"/>
        <dbReference type="ChEBI" id="CHEBI:29985"/>
        <dbReference type="ChEBI" id="CHEBI:58359"/>
        <dbReference type="ChEBI" id="CHEBI:58725"/>
        <dbReference type="ChEBI" id="CHEBI:61527"/>
        <dbReference type="EC" id="2.6.1.16"/>
    </reaction>
</comment>
<dbReference type="InterPro" id="IPR001347">
    <property type="entry name" value="SIS_dom"/>
</dbReference>
<accession>A0A4P7PQZ7</accession>
<dbReference type="EMBL" id="CP038810">
    <property type="protein sequence ID" value="QBZ97307.1"/>
    <property type="molecule type" value="Genomic_DNA"/>
</dbReference>
<dbReference type="Gene3D" id="3.60.20.10">
    <property type="entry name" value="Glutamine Phosphoribosylpyrophosphate, subunit 1, domain 1"/>
    <property type="match status" value="1"/>
</dbReference>
<dbReference type="InterPro" id="IPR046348">
    <property type="entry name" value="SIS_dom_sf"/>
</dbReference>
<proteinExistence type="inferred from homology"/>
<dbReference type="PROSITE" id="PS51278">
    <property type="entry name" value="GATASE_TYPE_2"/>
    <property type="match status" value="1"/>
</dbReference>
<dbReference type="GO" id="GO:0006487">
    <property type="term" value="P:protein N-linked glycosylation"/>
    <property type="evidence" value="ECO:0007669"/>
    <property type="project" value="TreeGrafter"/>
</dbReference>
<dbReference type="OrthoDB" id="106547at2"/>
<feature type="initiator methionine" description="Removed" evidence="10">
    <location>
        <position position="1"/>
    </location>
</feature>
<keyword evidence="9" id="KW-0315">Glutamine amidotransferase</keyword>
<dbReference type="PANTHER" id="PTHR10937:SF0">
    <property type="entry name" value="GLUTAMINE--FRUCTOSE-6-PHOSPHATE TRANSAMINASE (ISOMERIZING)"/>
    <property type="match status" value="1"/>
</dbReference>
<evidence type="ECO:0000256" key="9">
    <source>
        <dbReference type="ARBA" id="ARBA00022962"/>
    </source>
</evidence>
<dbReference type="GO" id="GO:0005975">
    <property type="term" value="P:carbohydrate metabolic process"/>
    <property type="evidence" value="ECO:0007669"/>
    <property type="project" value="UniProtKB-UniRule"/>
</dbReference>
<evidence type="ECO:0000256" key="1">
    <source>
        <dbReference type="ARBA" id="ARBA00001031"/>
    </source>
</evidence>
<dbReference type="InterPro" id="IPR035490">
    <property type="entry name" value="GlmS/FrlB_SIS"/>
</dbReference>
<dbReference type="FunFam" id="3.40.50.10490:FF:000002">
    <property type="entry name" value="Glutamine--fructose-6-phosphate aminotransferase [isomerizing]"/>
    <property type="match status" value="1"/>
</dbReference>
<evidence type="ECO:0000256" key="3">
    <source>
        <dbReference type="ARBA" id="ARBA00012916"/>
    </source>
</evidence>
<dbReference type="HAMAP" id="MF_00164">
    <property type="entry name" value="GlmS"/>
    <property type="match status" value="1"/>
</dbReference>
<dbReference type="EC" id="2.6.1.16" evidence="3 10"/>
<dbReference type="NCBIfam" id="NF001484">
    <property type="entry name" value="PRK00331.1"/>
    <property type="match status" value="1"/>
</dbReference>
<dbReference type="GO" id="GO:0097367">
    <property type="term" value="F:carbohydrate derivative binding"/>
    <property type="evidence" value="ECO:0007669"/>
    <property type="project" value="InterPro"/>
</dbReference>
<keyword evidence="7 10" id="KW-0808">Transferase</keyword>
<evidence type="ECO:0000313" key="14">
    <source>
        <dbReference type="Proteomes" id="UP000296862"/>
    </source>
</evidence>
<dbReference type="CDD" id="cd05008">
    <property type="entry name" value="SIS_GlmS_GlmD_1"/>
    <property type="match status" value="1"/>
</dbReference>
<comment type="subcellular location">
    <subcellularLocation>
        <location evidence="2 10">Cytoplasm</location>
    </subcellularLocation>
</comment>
<dbReference type="GO" id="GO:0004360">
    <property type="term" value="F:glutamine-fructose-6-phosphate transaminase (isomerizing) activity"/>
    <property type="evidence" value="ECO:0007669"/>
    <property type="project" value="UniProtKB-UniRule"/>
</dbReference>
<dbReference type="Proteomes" id="UP000296862">
    <property type="component" value="Chromosome"/>
</dbReference>
<reference evidence="13 14" key="1">
    <citation type="submission" date="2019-04" db="EMBL/GenBank/DDBJ databases">
        <title>Flavobacterium sp. GS03.</title>
        <authorList>
            <person name="Kim H."/>
        </authorList>
    </citation>
    <scope>NUCLEOTIDE SEQUENCE [LARGE SCALE GENOMIC DNA]</scope>
    <source>
        <strain evidence="13 14">GS03</strain>
    </source>
</reference>
<dbReference type="FunFam" id="3.60.20.10:FF:000006">
    <property type="entry name" value="Glutamine--fructose-6-phosphate aminotransferase [isomerizing]"/>
    <property type="match status" value="1"/>
</dbReference>
<evidence type="ECO:0000256" key="6">
    <source>
        <dbReference type="ARBA" id="ARBA00022576"/>
    </source>
</evidence>
<evidence type="ECO:0000256" key="8">
    <source>
        <dbReference type="ARBA" id="ARBA00022737"/>
    </source>
</evidence>
<feature type="active site" description="For Fru-6P isomerization activity" evidence="10">
    <location>
        <position position="611"/>
    </location>
</feature>
<name>A0A4P7PQZ7_9FLAO</name>
<dbReference type="PANTHER" id="PTHR10937">
    <property type="entry name" value="GLUCOSAMINE--FRUCTOSE-6-PHOSPHATE AMINOTRANSFERASE, ISOMERIZING"/>
    <property type="match status" value="1"/>
</dbReference>
<comment type="subunit">
    <text evidence="10">Homodimer.</text>
</comment>
<protein>
    <recommendedName>
        <fullName evidence="4 10">Glutamine--fructose-6-phosphate aminotransferase [isomerizing]</fullName>
        <ecNumber evidence="3 10">2.6.1.16</ecNumber>
    </recommendedName>
    <alternativeName>
        <fullName evidence="10">D-fructose-6-phosphate amidotransferase</fullName>
    </alternativeName>
    <alternativeName>
        <fullName evidence="10">GFAT</fullName>
    </alternativeName>
    <alternativeName>
        <fullName evidence="10">Glucosamine-6-phosphate synthase</fullName>
    </alternativeName>
    <alternativeName>
        <fullName evidence="10">Hexosephosphate aminotransferase</fullName>
    </alternativeName>
    <alternativeName>
        <fullName evidence="10">L-glutamine--D-fructose-6-phosphate amidotransferase</fullName>
    </alternativeName>
</protein>
<evidence type="ECO:0000256" key="2">
    <source>
        <dbReference type="ARBA" id="ARBA00004496"/>
    </source>
</evidence>
<dbReference type="InterPro" id="IPR029055">
    <property type="entry name" value="Ntn_hydrolases_N"/>
</dbReference>
<evidence type="ECO:0000256" key="7">
    <source>
        <dbReference type="ARBA" id="ARBA00022679"/>
    </source>
</evidence>
<dbReference type="Pfam" id="PF01380">
    <property type="entry name" value="SIS"/>
    <property type="match status" value="2"/>
</dbReference>
<organism evidence="13 14">
    <name type="scientific">Flavobacterium sangjuense</name>
    <dbReference type="NCBI Taxonomy" id="2518177"/>
    <lineage>
        <taxon>Bacteria</taxon>
        <taxon>Pseudomonadati</taxon>
        <taxon>Bacteroidota</taxon>
        <taxon>Flavobacteriia</taxon>
        <taxon>Flavobacteriales</taxon>
        <taxon>Flavobacteriaceae</taxon>
        <taxon>Flavobacterium</taxon>
    </lineage>
</organism>
<keyword evidence="6 10" id="KW-0032">Aminotransferase</keyword>
<evidence type="ECO:0000259" key="11">
    <source>
        <dbReference type="PROSITE" id="PS51278"/>
    </source>
</evidence>
<evidence type="ECO:0000256" key="5">
    <source>
        <dbReference type="ARBA" id="ARBA00022490"/>
    </source>
</evidence>
<dbReference type="Pfam" id="PF13522">
    <property type="entry name" value="GATase_6"/>
    <property type="match status" value="1"/>
</dbReference>
<feature type="active site" description="Nucleophile; for GATase activity" evidence="10">
    <location>
        <position position="2"/>
    </location>
</feature>
<dbReference type="SUPFAM" id="SSF53697">
    <property type="entry name" value="SIS domain"/>
    <property type="match status" value="1"/>
</dbReference>
<dbReference type="GO" id="GO:0046349">
    <property type="term" value="P:amino sugar biosynthetic process"/>
    <property type="evidence" value="ECO:0007669"/>
    <property type="project" value="UniProtKB-ARBA"/>
</dbReference>
<evidence type="ECO:0000256" key="4">
    <source>
        <dbReference type="ARBA" id="ARBA00016090"/>
    </source>
</evidence>
<dbReference type="InterPro" id="IPR005855">
    <property type="entry name" value="GFAT"/>
</dbReference>
<evidence type="ECO:0000259" key="12">
    <source>
        <dbReference type="PROSITE" id="PS51464"/>
    </source>
</evidence>
<evidence type="ECO:0000313" key="13">
    <source>
        <dbReference type="EMBL" id="QBZ97307.1"/>
    </source>
</evidence>
<dbReference type="GO" id="GO:0006002">
    <property type="term" value="P:fructose 6-phosphate metabolic process"/>
    <property type="evidence" value="ECO:0007669"/>
    <property type="project" value="TreeGrafter"/>
</dbReference>
<dbReference type="InterPro" id="IPR035466">
    <property type="entry name" value="GlmS/AgaS_SIS"/>
</dbReference>
<sequence length="616" mass="67770">MCGIVGYIGFREAYPIVIKGLKRLEYRGYDSAGVMLCDGNELKIAKTKGKVSDLEEKSKAIASSKASIGMGHTRWATHGVPNDINSHPHVSNSGNIVIIHNGIIENYEPLKKELLKRGYTFTSDTDTEVLVNLIEDVKKKEKIKLGKAVQIALNQVVGAYAICVFDKENPDEIIVARLGSPIAIGVGEDEFFIASDASPFIEYTSNAIYLEDEEMAIVRLHKPLKIRKIKDDSLVDPYIQELQMNLEQIEKGGYDHFMLKEIYEQPNVIKDTYRGRLLANQGIIQMAGVEDNLEKFLHADRILIVACGTSWHAGLVAEYVIEEFARIPVEVEYASEFRYRNPIINKNDVVIAISQSGETADTLAAIKLAKEKGAFVFGVCNVVGSSISRETNAGAYTHAGPEIGVASTKAFTTQITVLTMIALRLAKAKGTLSNSDFHRYLQELEVIPEKVAEALTSTNEKAKEIATKFKAATNCLYLGRGYNFPVALEGALKLKEISYIHAEGYPAAEMKHGPIALIDEQMPVIVIAPKQGHYDKVVSNIQEIKSRSGKIIAIVTKGDTQVKGLADHVIEIPETSDALSPLITTIPLQLLSYHIAVMRGCNVDQPRNLAKSVTVE</sequence>
<gene>
    <name evidence="10 13" type="primary">glmS</name>
    <name evidence="13" type="ORF">GS03_00793</name>
</gene>
<comment type="function">
    <text evidence="10">Catalyzes the first step in hexosamine metabolism, converting fructose-6P into glucosamine-6P using glutamine as a nitrogen source.</text>
</comment>
<dbReference type="SUPFAM" id="SSF56235">
    <property type="entry name" value="N-terminal nucleophile aminohydrolases (Ntn hydrolases)"/>
    <property type="match status" value="1"/>
</dbReference>
<dbReference type="AlphaFoldDB" id="A0A4P7PQZ7"/>
<dbReference type="Gene3D" id="3.40.50.10490">
    <property type="entry name" value="Glucose-6-phosphate isomerase like protein, domain 1"/>
    <property type="match status" value="2"/>
</dbReference>
<keyword evidence="5 10" id="KW-0963">Cytoplasm</keyword>
<feature type="domain" description="SIS" evidence="12">
    <location>
        <begin position="465"/>
        <end position="606"/>
    </location>
</feature>
<dbReference type="InterPro" id="IPR047084">
    <property type="entry name" value="GFAT_N"/>
</dbReference>
<dbReference type="CDD" id="cd00714">
    <property type="entry name" value="GFAT"/>
    <property type="match status" value="1"/>
</dbReference>
<keyword evidence="14" id="KW-1185">Reference proteome</keyword>
<evidence type="ECO:0000256" key="10">
    <source>
        <dbReference type="HAMAP-Rule" id="MF_00164"/>
    </source>
</evidence>